<sequence>MSLVLPLLGAICFVSSIAYPYPSRREIQPSLLNHFVLFAQYSVASSCTVNHNISTGEHPVYCDEAYCSLLKAANTEVLYAFQDIFPGDTAGFIAVDHTDDLLVLSFRDTVSKANGQTDMGYLQVDASTACQGCKAHAGFWTAIGAALINLSRALEDARARYPSHRLVLTGHSLGGALATLYAVLLRVRGVYVDLYTFGAPSVRNRAFARAITTEWQGLGANYRVTHADDKTPKILYRASRAAVAGLVVPEYSQSSPENWITSGNGESVSIQDVQVIEGVNNEAGNLGRDWGNIRDHSWYFGGYQSMCGSIACLANDPGTVPKGVWGN</sequence>
<feature type="signal peptide" evidence="8">
    <location>
        <begin position="1"/>
        <end position="18"/>
    </location>
</feature>
<keyword evidence="11" id="KW-1185">Reference proteome</keyword>
<dbReference type="EMBL" id="JBFXLQ010000021">
    <property type="protein sequence ID" value="KAL2867011.1"/>
    <property type="molecule type" value="Genomic_DNA"/>
</dbReference>
<evidence type="ECO:0000256" key="4">
    <source>
        <dbReference type="ARBA" id="ARBA00022801"/>
    </source>
</evidence>
<dbReference type="GO" id="GO:0016787">
    <property type="term" value="F:hydrolase activity"/>
    <property type="evidence" value="ECO:0007669"/>
    <property type="project" value="UniProtKB-KW"/>
</dbReference>
<evidence type="ECO:0000256" key="5">
    <source>
        <dbReference type="ARBA" id="ARBA00034075"/>
    </source>
</evidence>
<feature type="chain" id="PRO_5046421489" description="feruloyl esterase" evidence="8">
    <location>
        <begin position="19"/>
        <end position="327"/>
    </location>
</feature>
<dbReference type="PANTHER" id="PTHR46640:SF1">
    <property type="entry name" value="FUNGAL LIPASE-LIKE DOMAIN-CONTAINING PROTEIN-RELATED"/>
    <property type="match status" value="1"/>
</dbReference>
<feature type="domain" description="Fungal lipase-type" evidence="9">
    <location>
        <begin position="103"/>
        <end position="235"/>
    </location>
</feature>
<dbReference type="EC" id="3.1.1.73" evidence="1"/>
<evidence type="ECO:0000256" key="7">
    <source>
        <dbReference type="ARBA" id="ARBA00041313"/>
    </source>
</evidence>
<gene>
    <name evidence="10" type="ORF">BJX67DRAFT_381337</name>
</gene>
<evidence type="ECO:0000256" key="1">
    <source>
        <dbReference type="ARBA" id="ARBA00013091"/>
    </source>
</evidence>
<reference evidence="10 11" key="1">
    <citation type="submission" date="2024-07" db="EMBL/GenBank/DDBJ databases">
        <title>Section-level genome sequencing and comparative genomics of Aspergillus sections Usti and Cavernicolus.</title>
        <authorList>
            <consortium name="Lawrence Berkeley National Laboratory"/>
            <person name="Nybo J.L."/>
            <person name="Vesth T.C."/>
            <person name="Theobald S."/>
            <person name="Frisvad J.C."/>
            <person name="Larsen T.O."/>
            <person name="Kjaerboelling I."/>
            <person name="Rothschild-Mancinelli K."/>
            <person name="Lyhne E.K."/>
            <person name="Kogle M.E."/>
            <person name="Barry K."/>
            <person name="Clum A."/>
            <person name="Na H."/>
            <person name="Ledsgaard L."/>
            <person name="Lin J."/>
            <person name="Lipzen A."/>
            <person name="Kuo A."/>
            <person name="Riley R."/>
            <person name="Mondo S."/>
            <person name="Labutti K."/>
            <person name="Haridas S."/>
            <person name="Pangalinan J."/>
            <person name="Salamov A.A."/>
            <person name="Simmons B.A."/>
            <person name="Magnuson J.K."/>
            <person name="Chen J."/>
            <person name="Drula E."/>
            <person name="Henrissat B."/>
            <person name="Wiebenga A."/>
            <person name="Lubbers R.J."/>
            <person name="Gomes A.C."/>
            <person name="Macurrencykelacurrency M.R."/>
            <person name="Stajich J."/>
            <person name="Grigoriev I.V."/>
            <person name="Mortensen U.H."/>
            <person name="De Vries R.P."/>
            <person name="Baker S.E."/>
            <person name="Andersen M.R."/>
        </authorList>
    </citation>
    <scope>NUCLEOTIDE SEQUENCE [LARGE SCALE GENOMIC DNA]</scope>
    <source>
        <strain evidence="10 11">CBS 449.75</strain>
    </source>
</reference>
<keyword evidence="2" id="KW-0719">Serine esterase</keyword>
<evidence type="ECO:0000256" key="6">
    <source>
        <dbReference type="ARBA" id="ARBA00037991"/>
    </source>
</evidence>
<comment type="similarity">
    <text evidence="6">Belongs to the AB hydrolase superfamily. FaeA family.</text>
</comment>
<dbReference type="CDD" id="cd00519">
    <property type="entry name" value="Lipase_3"/>
    <property type="match status" value="1"/>
</dbReference>
<evidence type="ECO:0000256" key="3">
    <source>
        <dbReference type="ARBA" id="ARBA00022729"/>
    </source>
</evidence>
<dbReference type="GeneID" id="98148074"/>
<evidence type="ECO:0000313" key="10">
    <source>
        <dbReference type="EMBL" id="KAL2867011.1"/>
    </source>
</evidence>
<keyword evidence="4 10" id="KW-0378">Hydrolase</keyword>
<proteinExistence type="inferred from homology"/>
<comment type="caution">
    <text evidence="10">The sequence shown here is derived from an EMBL/GenBank/DDBJ whole genome shotgun (WGS) entry which is preliminary data.</text>
</comment>
<evidence type="ECO:0000259" key="9">
    <source>
        <dbReference type="Pfam" id="PF01764"/>
    </source>
</evidence>
<dbReference type="InterPro" id="IPR029058">
    <property type="entry name" value="AB_hydrolase_fold"/>
</dbReference>
<dbReference type="RefSeq" id="XP_070885990.1">
    <property type="nucleotide sequence ID" value="XM_071033002.1"/>
</dbReference>
<dbReference type="Gene3D" id="3.40.50.1820">
    <property type="entry name" value="alpha/beta hydrolase"/>
    <property type="match status" value="1"/>
</dbReference>
<dbReference type="SUPFAM" id="SSF53474">
    <property type="entry name" value="alpha/beta-Hydrolases"/>
    <property type="match status" value="1"/>
</dbReference>
<comment type="catalytic activity">
    <reaction evidence="5">
        <text>feruloyl-polysaccharide + H2O = ferulate + polysaccharide.</text>
        <dbReference type="EC" id="3.1.1.73"/>
    </reaction>
</comment>
<evidence type="ECO:0000256" key="8">
    <source>
        <dbReference type="SAM" id="SignalP"/>
    </source>
</evidence>
<accession>A0ABR4LRD4</accession>
<name>A0ABR4LRD4_9EURO</name>
<evidence type="ECO:0000256" key="2">
    <source>
        <dbReference type="ARBA" id="ARBA00022487"/>
    </source>
</evidence>
<keyword evidence="3 8" id="KW-0732">Signal</keyword>
<protein>
    <recommendedName>
        <fullName evidence="1">feruloyl esterase</fullName>
        <ecNumber evidence="1">3.1.1.73</ecNumber>
    </recommendedName>
    <alternativeName>
        <fullName evidence="7">Ferulic acid esterase A</fullName>
    </alternativeName>
</protein>
<organism evidence="10 11">
    <name type="scientific">Aspergillus lucknowensis</name>
    <dbReference type="NCBI Taxonomy" id="176173"/>
    <lineage>
        <taxon>Eukaryota</taxon>
        <taxon>Fungi</taxon>
        <taxon>Dikarya</taxon>
        <taxon>Ascomycota</taxon>
        <taxon>Pezizomycotina</taxon>
        <taxon>Eurotiomycetes</taxon>
        <taxon>Eurotiomycetidae</taxon>
        <taxon>Eurotiales</taxon>
        <taxon>Aspergillaceae</taxon>
        <taxon>Aspergillus</taxon>
        <taxon>Aspergillus subgen. Nidulantes</taxon>
    </lineage>
</organism>
<evidence type="ECO:0000313" key="11">
    <source>
        <dbReference type="Proteomes" id="UP001610432"/>
    </source>
</evidence>
<dbReference type="Proteomes" id="UP001610432">
    <property type="component" value="Unassembled WGS sequence"/>
</dbReference>
<dbReference type="InterPro" id="IPR002921">
    <property type="entry name" value="Fungal_lipase-type"/>
</dbReference>
<dbReference type="InterPro" id="IPR051299">
    <property type="entry name" value="AB_hydrolase_lip/est"/>
</dbReference>
<dbReference type="PANTHER" id="PTHR46640">
    <property type="entry name" value="TRIACYLGLYCEROL LIPASE, PUTATIVE (AFU_ORTHOLOGUE AFUA_6G06510)-RELATED"/>
    <property type="match status" value="1"/>
</dbReference>
<dbReference type="Pfam" id="PF01764">
    <property type="entry name" value="Lipase_3"/>
    <property type="match status" value="1"/>
</dbReference>